<feature type="transmembrane region" description="Helical" evidence="2">
    <location>
        <begin position="229"/>
        <end position="246"/>
    </location>
</feature>
<feature type="transmembrane region" description="Helical" evidence="2">
    <location>
        <begin position="196"/>
        <end position="222"/>
    </location>
</feature>
<accession>A0AAD9DJJ2</accession>
<keyword evidence="4" id="KW-1185">Reference proteome</keyword>
<evidence type="ECO:0000256" key="2">
    <source>
        <dbReference type="SAM" id="Phobius"/>
    </source>
</evidence>
<evidence type="ECO:0000313" key="4">
    <source>
        <dbReference type="Proteomes" id="UP001224775"/>
    </source>
</evidence>
<dbReference type="Proteomes" id="UP001224775">
    <property type="component" value="Unassembled WGS sequence"/>
</dbReference>
<feature type="region of interest" description="Disordered" evidence="1">
    <location>
        <begin position="81"/>
        <end position="107"/>
    </location>
</feature>
<keyword evidence="2" id="KW-1133">Transmembrane helix</keyword>
<evidence type="ECO:0000313" key="3">
    <source>
        <dbReference type="EMBL" id="KAK1748050.1"/>
    </source>
</evidence>
<evidence type="ECO:0000256" key="1">
    <source>
        <dbReference type="SAM" id="MobiDB-lite"/>
    </source>
</evidence>
<keyword evidence="2" id="KW-0472">Membrane</keyword>
<dbReference type="AlphaFoldDB" id="A0AAD9DJJ2"/>
<organism evidence="3 4">
    <name type="scientific">Skeletonema marinoi</name>
    <dbReference type="NCBI Taxonomy" id="267567"/>
    <lineage>
        <taxon>Eukaryota</taxon>
        <taxon>Sar</taxon>
        <taxon>Stramenopiles</taxon>
        <taxon>Ochrophyta</taxon>
        <taxon>Bacillariophyta</taxon>
        <taxon>Coscinodiscophyceae</taxon>
        <taxon>Thalassiosirophycidae</taxon>
        <taxon>Thalassiosirales</taxon>
        <taxon>Skeletonemataceae</taxon>
        <taxon>Skeletonema</taxon>
        <taxon>Skeletonema marinoi-dohrnii complex</taxon>
    </lineage>
</organism>
<feature type="transmembrane region" description="Helical" evidence="2">
    <location>
        <begin position="121"/>
        <end position="142"/>
    </location>
</feature>
<reference evidence="3" key="1">
    <citation type="submission" date="2023-06" db="EMBL/GenBank/DDBJ databases">
        <title>Survivors Of The Sea: Transcriptome response of Skeletonema marinoi to long-term dormancy.</title>
        <authorList>
            <person name="Pinder M.I.M."/>
            <person name="Kourtchenko O."/>
            <person name="Robertson E.K."/>
            <person name="Larsson T."/>
            <person name="Maumus F."/>
            <person name="Osuna-Cruz C.M."/>
            <person name="Vancaester E."/>
            <person name="Stenow R."/>
            <person name="Vandepoele K."/>
            <person name="Ploug H."/>
            <person name="Bruchert V."/>
            <person name="Godhe A."/>
            <person name="Topel M."/>
        </authorList>
    </citation>
    <scope>NUCLEOTIDE SEQUENCE</scope>
    <source>
        <strain evidence="3">R05AC</strain>
    </source>
</reference>
<protein>
    <submittedName>
        <fullName evidence="3">Uncharacterized protein</fullName>
    </submittedName>
</protein>
<name>A0AAD9DJJ2_9STRA</name>
<comment type="caution">
    <text evidence="3">The sequence shown here is derived from an EMBL/GenBank/DDBJ whole genome shotgun (WGS) entry which is preliminary data.</text>
</comment>
<gene>
    <name evidence="3" type="ORF">QTG54_002013</name>
</gene>
<proteinExistence type="predicted"/>
<sequence length="283" mass="31833">MSSHHHRSRLHFLLCLYYHSRDAITLATISAIVVRFTDLSGSLDTESVPWKFVLWLTGINPSTILRVWQVMIGMLPFPSSPRTRKGTGTGGELSSSSKKVDKQEEEGDMSRNQKRFICHELIHTITGFYHIIPLQGLVWMAMINFPLWFAHLDLCMSEKELLVGSLSSSTSPRKNMAKRSHQVVQNDHDPLVVFSIVIYVVGVFFRGQSFLLSGAGVVIMSLPFTRRKAAFSVAATVPPLVVLFALEHFTIMSEMETWHNAVHSLSHMALHVAVNSLFKHHVA</sequence>
<dbReference type="EMBL" id="JATAAI010000002">
    <property type="protein sequence ID" value="KAK1748050.1"/>
    <property type="molecule type" value="Genomic_DNA"/>
</dbReference>
<keyword evidence="2" id="KW-0812">Transmembrane</keyword>